<feature type="binding site" description="proximal binding residue" evidence="4">
    <location>
        <position position="405"/>
    </location>
    <ligand>
        <name>heme b</name>
        <dbReference type="ChEBI" id="CHEBI:60344"/>
    </ligand>
    <ligandPart>
        <name>Fe</name>
        <dbReference type="ChEBI" id="CHEBI:18248"/>
    </ligandPart>
</feature>
<evidence type="ECO:0000256" key="2">
    <source>
        <dbReference type="ARBA" id="ARBA00022723"/>
    </source>
</evidence>
<dbReference type="GO" id="GO:0016702">
    <property type="term" value="F:oxidoreductase activity, acting on single donors with incorporation of molecular oxygen, incorporation of two atoms of oxygen"/>
    <property type="evidence" value="ECO:0007669"/>
    <property type="project" value="UniProtKB-ARBA"/>
</dbReference>
<name>A0A427XEF9_9TREE</name>
<dbReference type="AlphaFoldDB" id="A0A427XEF9"/>
<comment type="caution">
    <text evidence="5">The sequence shown here is derived from an EMBL/GenBank/DDBJ whole genome shotgun (WGS) entry which is preliminary data.</text>
</comment>
<dbReference type="PANTHER" id="PTHR28657">
    <property type="entry name" value="INDOLEAMINE 2,3-DIOXYGENASE"/>
    <property type="match status" value="1"/>
</dbReference>
<dbReference type="EMBL" id="RSCE01000018">
    <property type="protein sequence ID" value="RSH77143.1"/>
    <property type="molecule type" value="Genomic_DNA"/>
</dbReference>
<sequence length="509" mass="56804">MIRTRLARVPATGLSRVHVRGVATSLPRRLASEASPSVAAKVQPWVNPFPNDTFSVGPNNGFLPTKDPLAVLPKEYEVMDDLLERMRLVKKDGTPGLLATGDFGAAVDKELPEYDLTKVNDGELLSALYRDLTFVASAYLLEPCDIQYRKDKTYGLGRQTLPRNIAVPLNQVAEKIGQRPFMEYALSYALYNYKRVDPTKPIDYDNLELIRGFSGYDDEHGFILVHVSMVHHSGKLASASLRALDAVAANDRPAFNQAMQDVVSSYQTINGVMETMWGRSKPEGYMSYRTFIMGTKAQPMFPGGVIYEGVSDEPFKMRGESGANDSMVPLGDNLLEITAQMPVNPLTEVLRDFRTYRPRNHQAFLEYVEKRAAAVGVREFALENANSAAYYLAAVDQIRAFRHRHWNFTMHYIVTKTKHPVATGGSPILSWLPNQLGAVLDVMNETHAGIKYDELDPQLQVMVEEIGLRSEAQKRVLTRQVAKLQAERGEDSTVVDAVEKKPVNESAYA</sequence>
<dbReference type="STRING" id="105984.A0A427XEF9"/>
<dbReference type="InterPro" id="IPR037217">
    <property type="entry name" value="Trp/Indoleamine_2_3_dOase-like"/>
</dbReference>
<evidence type="ECO:0000256" key="1">
    <source>
        <dbReference type="ARBA" id="ARBA00007119"/>
    </source>
</evidence>
<comment type="similarity">
    <text evidence="1">Belongs to the indoleamine 2,3-dioxygenase family.</text>
</comment>
<evidence type="ECO:0000256" key="4">
    <source>
        <dbReference type="PIRSR" id="PIRSR600898-1"/>
    </source>
</evidence>
<proteinExistence type="inferred from homology"/>
<keyword evidence="6" id="KW-1185">Reference proteome</keyword>
<dbReference type="Gene3D" id="1.20.58.480">
    <property type="match status" value="1"/>
</dbReference>
<reference evidence="5 6" key="1">
    <citation type="submission" date="2018-11" db="EMBL/GenBank/DDBJ databases">
        <title>Genome sequence of Apiotrichum porosum DSM 27194.</title>
        <authorList>
            <person name="Aliyu H."/>
            <person name="Gorte O."/>
            <person name="Ochsenreither K."/>
        </authorList>
    </citation>
    <scope>NUCLEOTIDE SEQUENCE [LARGE SCALE GENOMIC DNA]</scope>
    <source>
        <strain evidence="5 6">DSM 27194</strain>
    </source>
</reference>
<evidence type="ECO:0000313" key="5">
    <source>
        <dbReference type="EMBL" id="RSH77143.1"/>
    </source>
</evidence>
<organism evidence="5 6">
    <name type="scientific">Apiotrichum porosum</name>
    <dbReference type="NCBI Taxonomy" id="105984"/>
    <lineage>
        <taxon>Eukaryota</taxon>
        <taxon>Fungi</taxon>
        <taxon>Dikarya</taxon>
        <taxon>Basidiomycota</taxon>
        <taxon>Agaricomycotina</taxon>
        <taxon>Tremellomycetes</taxon>
        <taxon>Trichosporonales</taxon>
        <taxon>Trichosporonaceae</taxon>
        <taxon>Apiotrichum</taxon>
    </lineage>
</organism>
<dbReference type="GO" id="GO:0046872">
    <property type="term" value="F:metal ion binding"/>
    <property type="evidence" value="ECO:0007669"/>
    <property type="project" value="UniProtKB-KW"/>
</dbReference>
<gene>
    <name evidence="5" type="ORF">EHS24_003777</name>
</gene>
<accession>A0A427XEF9</accession>
<dbReference type="PANTHER" id="PTHR28657:SF3">
    <property type="entry name" value="INDOLEAMINE 2,3-DIOXYGENASE"/>
    <property type="match status" value="1"/>
</dbReference>
<dbReference type="InterPro" id="IPR000898">
    <property type="entry name" value="Indolamine_dOase"/>
</dbReference>
<keyword evidence="3 4" id="KW-0408">Iron</keyword>
<dbReference type="Pfam" id="PF01231">
    <property type="entry name" value="IDO"/>
    <property type="match status" value="1"/>
</dbReference>
<dbReference type="SUPFAM" id="SSF140959">
    <property type="entry name" value="Indolic compounds 2,3-dioxygenase-like"/>
    <property type="match status" value="1"/>
</dbReference>
<protein>
    <recommendedName>
        <fullName evidence="7">Indoleamine 2,3-dioxygenase</fullName>
    </recommendedName>
</protein>
<dbReference type="OrthoDB" id="10262710at2759"/>
<keyword evidence="4" id="KW-0349">Heme</keyword>
<dbReference type="GO" id="GO:0020037">
    <property type="term" value="F:heme binding"/>
    <property type="evidence" value="ECO:0007669"/>
    <property type="project" value="InterPro"/>
</dbReference>
<evidence type="ECO:0008006" key="7">
    <source>
        <dbReference type="Google" id="ProtNLM"/>
    </source>
</evidence>
<keyword evidence="2 4" id="KW-0479">Metal-binding</keyword>
<dbReference type="RefSeq" id="XP_028472290.1">
    <property type="nucleotide sequence ID" value="XM_028619421.1"/>
</dbReference>
<dbReference type="Proteomes" id="UP000279236">
    <property type="component" value="Unassembled WGS sequence"/>
</dbReference>
<evidence type="ECO:0000313" key="6">
    <source>
        <dbReference type="Proteomes" id="UP000279236"/>
    </source>
</evidence>
<evidence type="ECO:0000256" key="3">
    <source>
        <dbReference type="ARBA" id="ARBA00023004"/>
    </source>
</evidence>
<dbReference type="GeneID" id="39588320"/>
<dbReference type="GO" id="GO:0019441">
    <property type="term" value="P:L-tryptophan catabolic process to kynurenine"/>
    <property type="evidence" value="ECO:0007669"/>
    <property type="project" value="InterPro"/>
</dbReference>